<dbReference type="InterPro" id="IPR036412">
    <property type="entry name" value="HAD-like_sf"/>
</dbReference>
<dbReference type="NCBIfam" id="TIGR01681">
    <property type="entry name" value="HAD-SF-IIIC"/>
    <property type="match status" value="1"/>
</dbReference>
<dbReference type="NCBIfam" id="TIGR01685">
    <property type="entry name" value="MDP-1"/>
    <property type="match status" value="1"/>
</dbReference>
<proteinExistence type="predicted"/>
<dbReference type="Pfam" id="PF12689">
    <property type="entry name" value="Acid_PPase"/>
    <property type="match status" value="1"/>
</dbReference>
<evidence type="ECO:0008006" key="3">
    <source>
        <dbReference type="Google" id="ProtNLM"/>
    </source>
</evidence>
<dbReference type="Gene3D" id="3.40.50.1000">
    <property type="entry name" value="HAD superfamily/HAD-like"/>
    <property type="match status" value="1"/>
</dbReference>
<dbReference type="GO" id="GO:0003993">
    <property type="term" value="F:acid phosphatase activity"/>
    <property type="evidence" value="ECO:0007669"/>
    <property type="project" value="TreeGrafter"/>
</dbReference>
<dbReference type="SFLD" id="SFLDG01129">
    <property type="entry name" value="C1.5:_HAD__Beta-PGM__Phosphata"/>
    <property type="match status" value="1"/>
</dbReference>
<dbReference type="SUPFAM" id="SSF56784">
    <property type="entry name" value="HAD-like"/>
    <property type="match status" value="1"/>
</dbReference>
<dbReference type="InterPro" id="IPR010033">
    <property type="entry name" value="HAD_SF_ppase_IIIC"/>
</dbReference>
<dbReference type="InterPro" id="IPR023214">
    <property type="entry name" value="HAD_sf"/>
</dbReference>
<dbReference type="OMA" id="TQFTENQ"/>
<dbReference type="PANTHER" id="PTHR17901:SF14">
    <property type="entry name" value="MAGNESIUM-DEPENDENT PHOSPHATASE 1"/>
    <property type="match status" value="1"/>
</dbReference>
<evidence type="ECO:0000313" key="1">
    <source>
        <dbReference type="EMBL" id="KAJ6219602.1"/>
    </source>
</evidence>
<reference evidence="1" key="1">
    <citation type="submission" date="2022-12" db="EMBL/GenBank/DDBJ databases">
        <title>Genome assemblies of Blomia tropicalis.</title>
        <authorList>
            <person name="Cui Y."/>
        </authorList>
    </citation>
    <scope>NUCLEOTIDE SEQUENCE</scope>
    <source>
        <tissue evidence="1">Adult mites</tissue>
    </source>
</reference>
<organism evidence="1 2">
    <name type="scientific">Blomia tropicalis</name>
    <name type="common">Mite</name>
    <dbReference type="NCBI Taxonomy" id="40697"/>
    <lineage>
        <taxon>Eukaryota</taxon>
        <taxon>Metazoa</taxon>
        <taxon>Ecdysozoa</taxon>
        <taxon>Arthropoda</taxon>
        <taxon>Chelicerata</taxon>
        <taxon>Arachnida</taxon>
        <taxon>Acari</taxon>
        <taxon>Acariformes</taxon>
        <taxon>Sarcoptiformes</taxon>
        <taxon>Astigmata</taxon>
        <taxon>Glycyphagoidea</taxon>
        <taxon>Echimyopodidae</taxon>
        <taxon>Blomia</taxon>
    </lineage>
</organism>
<dbReference type="AlphaFoldDB" id="A0A9Q0M8E7"/>
<dbReference type="InterPro" id="IPR010036">
    <property type="entry name" value="MDP_1_eu_arc"/>
</dbReference>
<name>A0A9Q0M8E7_BLOTA</name>
<evidence type="ECO:0000313" key="2">
    <source>
        <dbReference type="Proteomes" id="UP001142055"/>
    </source>
</evidence>
<dbReference type="SFLD" id="SFLDS00003">
    <property type="entry name" value="Haloacid_Dehalogenase"/>
    <property type="match status" value="1"/>
</dbReference>
<dbReference type="Proteomes" id="UP001142055">
    <property type="component" value="Chromosome 2"/>
</dbReference>
<dbReference type="PANTHER" id="PTHR17901">
    <property type="entry name" value="MAGNESIUM-DEPENDENT PHOSPHATASE 1 MDP1"/>
    <property type="match status" value="1"/>
</dbReference>
<sequence>MLGLIRKFSTIAKESNIVKNSFPKLVVFDLDHTLWNFGIDSFCFTPPFHFEKSSDKLIDMSGKSIETFPDTLTVLKHLHSLNIPVAVASRTKYPSGAYSVLEKLKLDQYIRYFEIYPGQKMKHFSRLREQSGAEYSEMIFFDDEQRNIDDISKLGVCAVLVESHKGATESIVKFWLNEYSSNSNNK</sequence>
<dbReference type="SFLD" id="SFLDG01131">
    <property type="entry name" value="C1.5.2:_MDP_Like"/>
    <property type="match status" value="1"/>
</dbReference>
<gene>
    <name evidence="1" type="ORF">RDWZM_005414</name>
</gene>
<accession>A0A9Q0M8E7</accession>
<dbReference type="EMBL" id="JAPWDV010000002">
    <property type="protein sequence ID" value="KAJ6219602.1"/>
    <property type="molecule type" value="Genomic_DNA"/>
</dbReference>
<keyword evidence="2" id="KW-1185">Reference proteome</keyword>
<comment type="caution">
    <text evidence="1">The sequence shown here is derived from an EMBL/GenBank/DDBJ whole genome shotgun (WGS) entry which is preliminary data.</text>
</comment>
<protein>
    <recommendedName>
        <fullName evidence="3">Magnesium-dependent phosphatase 1</fullName>
    </recommendedName>
</protein>